<proteinExistence type="predicted"/>
<evidence type="ECO:0000313" key="4">
    <source>
        <dbReference type="Proteomes" id="UP000035352"/>
    </source>
</evidence>
<dbReference type="RefSeq" id="WP_053013456.1">
    <property type="nucleotide sequence ID" value="NZ_CP011371.1"/>
</dbReference>
<dbReference type="InterPro" id="IPR003018">
    <property type="entry name" value="GAF"/>
</dbReference>
<feature type="compositionally biased region" description="Polar residues" evidence="1">
    <location>
        <begin position="74"/>
        <end position="83"/>
    </location>
</feature>
<keyword evidence="4" id="KW-1185">Reference proteome</keyword>
<evidence type="ECO:0000259" key="2">
    <source>
        <dbReference type="Pfam" id="PF01590"/>
    </source>
</evidence>
<name>A0A0G3BGY2_9BURK</name>
<protein>
    <recommendedName>
        <fullName evidence="2">GAF domain-containing protein</fullName>
    </recommendedName>
</protein>
<accession>A0A0G3BGY2</accession>
<organism evidence="3 4">
    <name type="scientific">Caldimonas brevitalea</name>
    <dbReference type="NCBI Taxonomy" id="413882"/>
    <lineage>
        <taxon>Bacteria</taxon>
        <taxon>Pseudomonadati</taxon>
        <taxon>Pseudomonadota</taxon>
        <taxon>Betaproteobacteria</taxon>
        <taxon>Burkholderiales</taxon>
        <taxon>Sphaerotilaceae</taxon>
        <taxon>Caldimonas</taxon>
    </lineage>
</organism>
<reference evidence="3 4" key="1">
    <citation type="submission" date="2015-05" db="EMBL/GenBank/DDBJ databases">
        <authorList>
            <person name="Tang B."/>
            <person name="Yu Y."/>
        </authorList>
    </citation>
    <scope>NUCLEOTIDE SEQUENCE [LARGE SCALE GENOMIC DNA]</scope>
    <source>
        <strain evidence="3 4">DSM 7029</strain>
    </source>
</reference>
<feature type="domain" description="GAF" evidence="2">
    <location>
        <begin position="4"/>
        <end position="54"/>
    </location>
</feature>
<dbReference type="OrthoDB" id="9813903at2"/>
<feature type="region of interest" description="Disordered" evidence="1">
    <location>
        <begin position="60"/>
        <end position="83"/>
    </location>
</feature>
<sequence length="83" mass="9004">MSSPFPVGAHLSTPIVLKDGTPYGTLCCFSCSPSEQLRHADLKNLRYCAQLVARKLELTGAPAGRTPTAANPNWTLQPVQRRP</sequence>
<feature type="compositionally biased region" description="Low complexity" evidence="1">
    <location>
        <begin position="60"/>
        <end position="73"/>
    </location>
</feature>
<dbReference type="Pfam" id="PF01590">
    <property type="entry name" value="GAF"/>
    <property type="match status" value="1"/>
</dbReference>
<dbReference type="EMBL" id="CP011371">
    <property type="protein sequence ID" value="AKJ28597.1"/>
    <property type="molecule type" value="Genomic_DNA"/>
</dbReference>
<gene>
    <name evidence="3" type="ORF">AAW51_1906</name>
</gene>
<evidence type="ECO:0000313" key="3">
    <source>
        <dbReference type="EMBL" id="AKJ28597.1"/>
    </source>
</evidence>
<evidence type="ECO:0000256" key="1">
    <source>
        <dbReference type="SAM" id="MobiDB-lite"/>
    </source>
</evidence>
<dbReference type="KEGG" id="pbh:AAW51_1906"/>
<dbReference type="Proteomes" id="UP000035352">
    <property type="component" value="Chromosome"/>
</dbReference>
<dbReference type="AlphaFoldDB" id="A0A0G3BGY2"/>
<dbReference type="STRING" id="413882.AAW51_1906"/>
<dbReference type="SUPFAM" id="SSF55781">
    <property type="entry name" value="GAF domain-like"/>
    <property type="match status" value="1"/>
</dbReference>